<feature type="compositionally biased region" description="Basic and acidic residues" evidence="1">
    <location>
        <begin position="234"/>
        <end position="249"/>
    </location>
</feature>
<sequence length="314" mass="35151">MSLNDTNSTINNAGATIDPLESVLVGVAYIIVSVAYIVPYLACIFVMHTDSGMSSSPLFHIVRHMGYCDVAQLALNGLPAGLFSILRTDRPFLLNKILGAVLDAMWFVYVFLAQALAINRFVHMKTITLAVRTTEDDKEKKLLLQACLLCFSDVLAVAAYMILQHMPALIGHLLPIFINYTWIMCAGSNVIVYLFLNSKIKNRIWLMVFRGQFKPPPSTRKPTVTKAVRPNQSGKRDGRGKGMVGERAHNRGMGCPTEHYFFDSPTTRIWADAKMTSEDDERDTANSFYCMRREKIDPADNVLLSFIFDSYSSS</sequence>
<feature type="transmembrane region" description="Helical" evidence="2">
    <location>
        <begin position="23"/>
        <end position="46"/>
    </location>
</feature>
<dbReference type="PANTHER" id="PTHR23021:SF11">
    <property type="entry name" value="SERPENTINE RECEPTOR, CLASS T"/>
    <property type="match status" value="1"/>
</dbReference>
<feature type="transmembrane region" description="Helical" evidence="2">
    <location>
        <begin position="169"/>
        <end position="196"/>
    </location>
</feature>
<dbReference type="Pfam" id="PF10321">
    <property type="entry name" value="7TM_GPCR_Srt"/>
    <property type="match status" value="2"/>
</dbReference>
<evidence type="ECO:0000313" key="3">
    <source>
        <dbReference type="Proteomes" id="UP000887565"/>
    </source>
</evidence>
<proteinExistence type="predicted"/>
<feature type="region of interest" description="Disordered" evidence="1">
    <location>
        <begin position="217"/>
        <end position="251"/>
    </location>
</feature>
<keyword evidence="2" id="KW-0812">Transmembrane</keyword>
<dbReference type="Proteomes" id="UP000887565">
    <property type="component" value="Unplaced"/>
</dbReference>
<keyword evidence="3" id="KW-1185">Reference proteome</keyword>
<dbReference type="PANTHER" id="PTHR23021">
    <property type="entry name" value="SERPENTINE RECEPTOR, CLASS T"/>
    <property type="match status" value="1"/>
</dbReference>
<feature type="transmembrane region" description="Helical" evidence="2">
    <location>
        <begin position="106"/>
        <end position="122"/>
    </location>
</feature>
<evidence type="ECO:0000313" key="4">
    <source>
        <dbReference type="WBParaSite" id="nRc.2.0.1.t38935-RA"/>
    </source>
</evidence>
<keyword evidence="2" id="KW-1133">Transmembrane helix</keyword>
<feature type="transmembrane region" description="Helical" evidence="2">
    <location>
        <begin position="67"/>
        <end position="86"/>
    </location>
</feature>
<evidence type="ECO:0000256" key="2">
    <source>
        <dbReference type="SAM" id="Phobius"/>
    </source>
</evidence>
<evidence type="ECO:0000256" key="1">
    <source>
        <dbReference type="SAM" id="MobiDB-lite"/>
    </source>
</evidence>
<organism evidence="3 4">
    <name type="scientific">Romanomermis culicivorax</name>
    <name type="common">Nematode worm</name>
    <dbReference type="NCBI Taxonomy" id="13658"/>
    <lineage>
        <taxon>Eukaryota</taxon>
        <taxon>Metazoa</taxon>
        <taxon>Ecdysozoa</taxon>
        <taxon>Nematoda</taxon>
        <taxon>Enoplea</taxon>
        <taxon>Dorylaimia</taxon>
        <taxon>Mermithida</taxon>
        <taxon>Mermithoidea</taxon>
        <taxon>Mermithidae</taxon>
        <taxon>Romanomermis</taxon>
    </lineage>
</organism>
<dbReference type="InterPro" id="IPR019425">
    <property type="entry name" value="7TM_GPCR_serpentine_rcpt_Srt"/>
</dbReference>
<dbReference type="AlphaFoldDB" id="A0A915KJD9"/>
<accession>A0A915KJD9</accession>
<name>A0A915KJD9_ROMCU</name>
<dbReference type="WBParaSite" id="nRc.2.0.1.t38935-RA">
    <property type="protein sequence ID" value="nRc.2.0.1.t38935-RA"/>
    <property type="gene ID" value="nRc.2.0.1.g38935"/>
</dbReference>
<feature type="transmembrane region" description="Helical" evidence="2">
    <location>
        <begin position="142"/>
        <end position="163"/>
    </location>
</feature>
<protein>
    <submittedName>
        <fullName evidence="4">Vomeronasal type-1 receptor</fullName>
    </submittedName>
</protein>
<keyword evidence="2" id="KW-0472">Membrane</keyword>
<reference evidence="4" key="1">
    <citation type="submission" date="2022-11" db="UniProtKB">
        <authorList>
            <consortium name="WormBaseParasite"/>
        </authorList>
    </citation>
    <scope>IDENTIFICATION</scope>
</reference>
<dbReference type="SUPFAM" id="SSF81321">
    <property type="entry name" value="Family A G protein-coupled receptor-like"/>
    <property type="match status" value="1"/>
</dbReference>